<feature type="compositionally biased region" description="Polar residues" evidence="2">
    <location>
        <begin position="180"/>
        <end position="201"/>
    </location>
</feature>
<evidence type="ECO:0000256" key="2">
    <source>
        <dbReference type="SAM" id="MobiDB-lite"/>
    </source>
</evidence>
<evidence type="ECO:0000313" key="4">
    <source>
        <dbReference type="Proteomes" id="UP001556367"/>
    </source>
</evidence>
<comment type="caution">
    <text evidence="3">The sequence shown here is derived from an EMBL/GenBank/DDBJ whole genome shotgun (WGS) entry which is preliminary data.</text>
</comment>
<protein>
    <recommendedName>
        <fullName evidence="5">THO1-MOS11 C-terminal domain-containing protein</fullName>
    </recommendedName>
</protein>
<dbReference type="PANTHER" id="PTHR46551">
    <property type="entry name" value="SAP DOMAIN-CONTAINING RIBONUCLEOPROTEIN"/>
    <property type="match status" value="1"/>
</dbReference>
<evidence type="ECO:0008006" key="5">
    <source>
        <dbReference type="Google" id="ProtNLM"/>
    </source>
</evidence>
<dbReference type="PANTHER" id="PTHR46551:SF1">
    <property type="entry name" value="SAP DOMAIN-CONTAINING RIBONUCLEOPROTEIN"/>
    <property type="match status" value="1"/>
</dbReference>
<sequence>MEQKLKALKVVQLREILTKADAAAPAKANKQDLIARILATPAALQVYNNQHSSGGETAVNADDLLAPPEEIDWNDDGVALESPTAPTGKTADPKPTEAPPASPPKKAAAPAPKPAKPAAETTAATPSTDVPDAPDAPAPAPAPVDATPDPELEARKRRAERFGIPVVEPVAPKPRRAVMQTATKSTTGRRVLQTATKSTGPINEDHKAKAKRAERFGLNTTATPAAGQKRSAPPAETVDAEELERRRKRAERFGIKPSS</sequence>
<proteinExistence type="predicted"/>
<keyword evidence="1" id="KW-0597">Phosphoprotein</keyword>
<dbReference type="InterPro" id="IPR052240">
    <property type="entry name" value="SAP_domain_ribonucleoprotein"/>
</dbReference>
<keyword evidence="4" id="KW-1185">Reference proteome</keyword>
<reference evidence="4" key="1">
    <citation type="submission" date="2024-06" db="EMBL/GenBank/DDBJ databases">
        <title>Multi-omics analyses provide insights into the biosynthesis of the anticancer antibiotic pleurotin in Hohenbuehelia grisea.</title>
        <authorList>
            <person name="Weaver J.A."/>
            <person name="Alberti F."/>
        </authorList>
    </citation>
    <scope>NUCLEOTIDE SEQUENCE [LARGE SCALE GENOMIC DNA]</scope>
    <source>
        <strain evidence="4">T-177</strain>
    </source>
</reference>
<dbReference type="EMBL" id="JASNQZ010000006">
    <property type="protein sequence ID" value="KAL0956074.1"/>
    <property type="molecule type" value="Genomic_DNA"/>
</dbReference>
<dbReference type="Proteomes" id="UP001556367">
    <property type="component" value="Unassembled WGS sequence"/>
</dbReference>
<feature type="compositionally biased region" description="Basic and acidic residues" evidence="2">
    <location>
        <begin position="203"/>
        <end position="215"/>
    </location>
</feature>
<organism evidence="3 4">
    <name type="scientific">Hohenbuehelia grisea</name>
    <dbReference type="NCBI Taxonomy" id="104357"/>
    <lineage>
        <taxon>Eukaryota</taxon>
        <taxon>Fungi</taxon>
        <taxon>Dikarya</taxon>
        <taxon>Basidiomycota</taxon>
        <taxon>Agaricomycotina</taxon>
        <taxon>Agaricomycetes</taxon>
        <taxon>Agaricomycetidae</taxon>
        <taxon>Agaricales</taxon>
        <taxon>Pleurotineae</taxon>
        <taxon>Pleurotaceae</taxon>
        <taxon>Hohenbuehelia</taxon>
    </lineage>
</organism>
<feature type="compositionally biased region" description="Low complexity" evidence="2">
    <location>
        <begin position="104"/>
        <end position="133"/>
    </location>
</feature>
<gene>
    <name evidence="3" type="ORF">HGRIS_002243</name>
</gene>
<feature type="region of interest" description="Disordered" evidence="2">
    <location>
        <begin position="68"/>
        <end position="259"/>
    </location>
</feature>
<evidence type="ECO:0000256" key="1">
    <source>
        <dbReference type="ARBA" id="ARBA00022553"/>
    </source>
</evidence>
<name>A0ABR3JJX3_9AGAR</name>
<evidence type="ECO:0000313" key="3">
    <source>
        <dbReference type="EMBL" id="KAL0956074.1"/>
    </source>
</evidence>
<accession>A0ABR3JJX3</accession>